<dbReference type="InParanoid" id="A0A0D0DWJ3"/>
<evidence type="ECO:0000313" key="2">
    <source>
        <dbReference type="Proteomes" id="UP000054538"/>
    </source>
</evidence>
<sequence length="51" mass="5752">MYLFLMIRIVRASAPMPPFGSTIGNSVSSQVVLLNEFLFCCGLLVFDYVKY</sequence>
<dbReference type="HOGENOM" id="CLU_3107064_0_0_1"/>
<dbReference type="AlphaFoldDB" id="A0A0D0DWJ3"/>
<name>A0A0D0DWJ3_9AGAM</name>
<accession>A0A0D0DWJ3</accession>
<keyword evidence="2" id="KW-1185">Reference proteome</keyword>
<proteinExistence type="predicted"/>
<reference evidence="1 2" key="1">
    <citation type="submission" date="2014-04" db="EMBL/GenBank/DDBJ databases">
        <authorList>
            <consortium name="DOE Joint Genome Institute"/>
            <person name="Kuo A."/>
            <person name="Kohler A."/>
            <person name="Jargeat P."/>
            <person name="Nagy L.G."/>
            <person name="Floudas D."/>
            <person name="Copeland A."/>
            <person name="Barry K.W."/>
            <person name="Cichocki N."/>
            <person name="Veneault-Fourrey C."/>
            <person name="LaButti K."/>
            <person name="Lindquist E.A."/>
            <person name="Lipzen A."/>
            <person name="Lundell T."/>
            <person name="Morin E."/>
            <person name="Murat C."/>
            <person name="Sun H."/>
            <person name="Tunlid A."/>
            <person name="Henrissat B."/>
            <person name="Grigoriev I.V."/>
            <person name="Hibbett D.S."/>
            <person name="Martin F."/>
            <person name="Nordberg H.P."/>
            <person name="Cantor M.N."/>
            <person name="Hua S.X."/>
        </authorList>
    </citation>
    <scope>NUCLEOTIDE SEQUENCE [LARGE SCALE GENOMIC DNA]</scope>
    <source>
        <strain evidence="1 2">Ve08.2h10</strain>
    </source>
</reference>
<reference evidence="2" key="2">
    <citation type="submission" date="2015-01" db="EMBL/GenBank/DDBJ databases">
        <title>Evolutionary Origins and Diversification of the Mycorrhizal Mutualists.</title>
        <authorList>
            <consortium name="DOE Joint Genome Institute"/>
            <consortium name="Mycorrhizal Genomics Consortium"/>
            <person name="Kohler A."/>
            <person name="Kuo A."/>
            <person name="Nagy L.G."/>
            <person name="Floudas D."/>
            <person name="Copeland A."/>
            <person name="Barry K.W."/>
            <person name="Cichocki N."/>
            <person name="Veneault-Fourrey C."/>
            <person name="LaButti K."/>
            <person name="Lindquist E.A."/>
            <person name="Lipzen A."/>
            <person name="Lundell T."/>
            <person name="Morin E."/>
            <person name="Murat C."/>
            <person name="Riley R."/>
            <person name="Ohm R."/>
            <person name="Sun H."/>
            <person name="Tunlid A."/>
            <person name="Henrissat B."/>
            <person name="Grigoriev I.V."/>
            <person name="Hibbett D.S."/>
            <person name="Martin F."/>
        </authorList>
    </citation>
    <scope>NUCLEOTIDE SEQUENCE [LARGE SCALE GENOMIC DNA]</scope>
    <source>
        <strain evidence="2">Ve08.2h10</strain>
    </source>
</reference>
<dbReference type="EMBL" id="KN824850">
    <property type="protein sequence ID" value="KIK99778.1"/>
    <property type="molecule type" value="Genomic_DNA"/>
</dbReference>
<evidence type="ECO:0000313" key="1">
    <source>
        <dbReference type="EMBL" id="KIK99778.1"/>
    </source>
</evidence>
<dbReference type="OrthoDB" id="2448307at2759"/>
<organism evidence="1 2">
    <name type="scientific">Paxillus rubicundulus Ve08.2h10</name>
    <dbReference type="NCBI Taxonomy" id="930991"/>
    <lineage>
        <taxon>Eukaryota</taxon>
        <taxon>Fungi</taxon>
        <taxon>Dikarya</taxon>
        <taxon>Basidiomycota</taxon>
        <taxon>Agaricomycotina</taxon>
        <taxon>Agaricomycetes</taxon>
        <taxon>Agaricomycetidae</taxon>
        <taxon>Boletales</taxon>
        <taxon>Paxilineae</taxon>
        <taxon>Paxillaceae</taxon>
        <taxon>Paxillus</taxon>
    </lineage>
</organism>
<gene>
    <name evidence="1" type="ORF">PAXRUDRAFT_822395</name>
</gene>
<dbReference type="Proteomes" id="UP000054538">
    <property type="component" value="Unassembled WGS sequence"/>
</dbReference>
<protein>
    <submittedName>
        <fullName evidence="1">Uncharacterized protein</fullName>
    </submittedName>
</protein>